<evidence type="ECO:0000313" key="11">
    <source>
        <dbReference type="Proteomes" id="UP000663131"/>
    </source>
</evidence>
<feature type="compositionally biased region" description="Basic and acidic residues" evidence="8">
    <location>
        <begin position="204"/>
        <end position="213"/>
    </location>
</feature>
<dbReference type="GeneID" id="64573987"/>
<evidence type="ECO:0000256" key="3">
    <source>
        <dbReference type="ARBA" id="ARBA00022448"/>
    </source>
</evidence>
<dbReference type="Pfam" id="PF01544">
    <property type="entry name" value="CorA"/>
    <property type="match status" value="1"/>
</dbReference>
<evidence type="ECO:0000256" key="1">
    <source>
        <dbReference type="ARBA" id="ARBA00004651"/>
    </source>
</evidence>
<gene>
    <name evidence="10" type="ORF">BRETT_002063</name>
</gene>
<evidence type="ECO:0000256" key="5">
    <source>
        <dbReference type="ARBA" id="ARBA00022692"/>
    </source>
</evidence>
<feature type="region of interest" description="Disordered" evidence="8">
    <location>
        <begin position="500"/>
        <end position="525"/>
    </location>
</feature>
<feature type="region of interest" description="Disordered" evidence="8">
    <location>
        <begin position="155"/>
        <end position="233"/>
    </location>
</feature>
<evidence type="ECO:0000313" key="10">
    <source>
        <dbReference type="EMBL" id="QOU21899.1"/>
    </source>
</evidence>
<dbReference type="AlphaFoldDB" id="A0A871R7Q7"/>
<name>A0A871R7Q7_DEKBR</name>
<protein>
    <submittedName>
        <fullName evidence="10">Uncharacterized protein</fullName>
    </submittedName>
</protein>
<dbReference type="GO" id="GO:0005886">
    <property type="term" value="C:plasma membrane"/>
    <property type="evidence" value="ECO:0007669"/>
    <property type="project" value="UniProtKB-SubCell"/>
</dbReference>
<evidence type="ECO:0000256" key="8">
    <source>
        <dbReference type="SAM" id="MobiDB-lite"/>
    </source>
</evidence>
<dbReference type="GO" id="GO:0050897">
    <property type="term" value="F:cobalt ion binding"/>
    <property type="evidence" value="ECO:0007669"/>
    <property type="project" value="TreeGrafter"/>
</dbReference>
<dbReference type="SUPFAM" id="SSF143865">
    <property type="entry name" value="CorA soluble domain-like"/>
    <property type="match status" value="1"/>
</dbReference>
<dbReference type="RefSeq" id="XP_041138392.1">
    <property type="nucleotide sequence ID" value="XM_041280601.1"/>
</dbReference>
<sequence length="887" mass="101120">MPRRGVYDSADPNLPNLPDRDDLSWSDYDYLTDNESSSSSSSTSTSSSSSASGSSMAPSMLRNLMRSRMARSSTSGSNYSQRSTNDDKKSERHRKHRKESIGEAILARILPRQHRNVRRALRRYQRRRHSLFDNPIARTESSILRNKSTAEIPGMEAPASDSILQPQSDPLSSSSSASMSRSAVPKVVIQPTEEHTEAAGGKSKPGDKIDKTHLKPAPTEKSTPSSHTASENMRNLTGKIFGKTSDGSKFPGILDKKRILPMSTSVDAKSKFKRRSRRYLGSQAKRERAAWEPGVDVHTTNVLLRTPGSTVTITDYSEKRYRVERYEVYSEMAQDHTRYDKDSDHVEFYSKRRNSSLLSSDSDSTDEDTTSSINELYETASQYLEQVDRSKNDLEKAFKGRPKWSKVRWINVNGLSWEAISLIGDHYNLHRLAIEDMVDIPQRTKVDMYPGHMFAVLPLLKLITMKTPLSMAASSFVQLHLHHRKQKSSRASKLPVIHQPGRSVSSEAISPTATVSSFNPREDTPVDLEKNIRNRKYSLHASRTRSRSQSSRSNLIQFKTLNEMIMDDPNARTLTESTLIPVNKESEAYKKVSRIESRRPLYRRNLGVGQEQLSIFLTDNGTVISFLEHSANDIEKAILPRLSSEYTLLRTSCDPSILFESIVDASVDLIYPVVTAYNKIMNEFEVEILTNPGMQRTAELHLMVNELTLLRSTIQPISSMVLQVKNQKIFRKFISENSTLYLSDIDDHLISYVQSLDSMTQTIENLLNLVFNILSVETNSSMQRLSLITVIFLPLTFWTGYYGMNFEKFSDLERDVSFYWELSVPFCIGLMIIIMRKELKKYLQQCYRYILRAANNYFYKRSQEDAYDSDYDEDEGENEDKNENVAK</sequence>
<dbReference type="PANTHER" id="PTHR46494:SF1">
    <property type="entry name" value="CORA FAMILY METAL ION TRANSPORTER (EUROFUNG)"/>
    <property type="match status" value="1"/>
</dbReference>
<dbReference type="Gene3D" id="1.20.58.340">
    <property type="entry name" value="Magnesium transport protein CorA, transmembrane region"/>
    <property type="match status" value="2"/>
</dbReference>
<dbReference type="OrthoDB" id="165352at2759"/>
<evidence type="ECO:0000256" key="7">
    <source>
        <dbReference type="ARBA" id="ARBA00023136"/>
    </source>
</evidence>
<evidence type="ECO:0000256" key="6">
    <source>
        <dbReference type="ARBA" id="ARBA00022989"/>
    </source>
</evidence>
<feature type="compositionally biased region" description="Low complexity" evidence="8">
    <location>
        <begin position="36"/>
        <end position="55"/>
    </location>
</feature>
<dbReference type="GO" id="GO:0015095">
    <property type="term" value="F:magnesium ion transmembrane transporter activity"/>
    <property type="evidence" value="ECO:0007669"/>
    <property type="project" value="TreeGrafter"/>
</dbReference>
<feature type="region of interest" description="Disordered" evidence="8">
    <location>
        <begin position="1"/>
        <end position="104"/>
    </location>
</feature>
<feature type="compositionally biased region" description="Polar residues" evidence="8">
    <location>
        <begin position="220"/>
        <end position="233"/>
    </location>
</feature>
<proteinExistence type="inferred from homology"/>
<feature type="compositionally biased region" description="Polar residues" evidence="8">
    <location>
        <begin position="502"/>
        <end position="519"/>
    </location>
</feature>
<comment type="subcellular location">
    <subcellularLocation>
        <location evidence="1">Cell membrane</location>
        <topology evidence="1">Multi-pass membrane protein</topology>
    </subcellularLocation>
</comment>
<dbReference type="GO" id="GO:0015087">
    <property type="term" value="F:cobalt ion transmembrane transporter activity"/>
    <property type="evidence" value="ECO:0007669"/>
    <property type="project" value="TreeGrafter"/>
</dbReference>
<reference evidence="10" key="1">
    <citation type="submission" date="2020-10" db="EMBL/GenBank/DDBJ databases">
        <authorList>
            <person name="Palmer J.M."/>
        </authorList>
    </citation>
    <scope>NUCLEOTIDE SEQUENCE</scope>
    <source>
        <strain evidence="10">UCD 2041</strain>
    </source>
</reference>
<dbReference type="EMBL" id="CP063137">
    <property type="protein sequence ID" value="QOU21899.1"/>
    <property type="molecule type" value="Genomic_DNA"/>
</dbReference>
<dbReference type="PANTHER" id="PTHR46494">
    <property type="entry name" value="CORA FAMILY METAL ION TRANSPORTER (EUROFUNG)"/>
    <property type="match status" value="1"/>
</dbReference>
<feature type="compositionally biased region" description="Low complexity" evidence="8">
    <location>
        <begin position="162"/>
        <end position="183"/>
    </location>
</feature>
<keyword evidence="5 9" id="KW-0812">Transmembrane</keyword>
<dbReference type="GO" id="GO:0000287">
    <property type="term" value="F:magnesium ion binding"/>
    <property type="evidence" value="ECO:0007669"/>
    <property type="project" value="TreeGrafter"/>
</dbReference>
<evidence type="ECO:0000256" key="4">
    <source>
        <dbReference type="ARBA" id="ARBA00022475"/>
    </source>
</evidence>
<dbReference type="Proteomes" id="UP000663131">
    <property type="component" value="Chromosome 9"/>
</dbReference>
<feature type="transmembrane region" description="Helical" evidence="9">
    <location>
        <begin position="785"/>
        <end position="804"/>
    </location>
</feature>
<dbReference type="Gene3D" id="3.30.460.20">
    <property type="entry name" value="CorA soluble domain-like"/>
    <property type="match status" value="1"/>
</dbReference>
<accession>A0A871R7Q7</accession>
<dbReference type="KEGG" id="bbrx:BRETT_002063"/>
<feature type="transmembrane region" description="Helical" evidence="9">
    <location>
        <begin position="816"/>
        <end position="835"/>
    </location>
</feature>
<organism evidence="10 11">
    <name type="scientific">Dekkera bruxellensis</name>
    <name type="common">Brettanomyces custersii</name>
    <dbReference type="NCBI Taxonomy" id="5007"/>
    <lineage>
        <taxon>Eukaryota</taxon>
        <taxon>Fungi</taxon>
        <taxon>Dikarya</taxon>
        <taxon>Ascomycota</taxon>
        <taxon>Saccharomycotina</taxon>
        <taxon>Pichiomycetes</taxon>
        <taxon>Pichiales</taxon>
        <taxon>Pichiaceae</taxon>
        <taxon>Brettanomyces</taxon>
    </lineage>
</organism>
<dbReference type="InterPro" id="IPR045861">
    <property type="entry name" value="CorA_cytoplasmic_dom"/>
</dbReference>
<evidence type="ECO:0000256" key="2">
    <source>
        <dbReference type="ARBA" id="ARBA00009765"/>
    </source>
</evidence>
<dbReference type="SUPFAM" id="SSF144083">
    <property type="entry name" value="Magnesium transport protein CorA, transmembrane region"/>
    <property type="match status" value="1"/>
</dbReference>
<feature type="compositionally biased region" description="Polar residues" evidence="8">
    <location>
        <begin position="70"/>
        <end position="83"/>
    </location>
</feature>
<dbReference type="InterPro" id="IPR045863">
    <property type="entry name" value="CorA_TM1_TM2"/>
</dbReference>
<feature type="compositionally biased region" description="Acidic residues" evidence="8">
    <location>
        <begin position="868"/>
        <end position="878"/>
    </location>
</feature>
<keyword evidence="6 9" id="KW-1133">Transmembrane helix</keyword>
<reference evidence="10" key="2">
    <citation type="journal article" name="BMC Genomics">
        <title>New genome assemblies reveal patterns of domestication and adaptation across Brettanomyces (Dekkera) species.</title>
        <authorList>
            <person name="Roach M.J."/>
            <person name="Borneman A.R."/>
        </authorList>
    </citation>
    <scope>NUCLEOTIDE SEQUENCE</scope>
    <source>
        <strain evidence="10">UCD 2041</strain>
    </source>
</reference>
<evidence type="ECO:0000256" key="9">
    <source>
        <dbReference type="SAM" id="Phobius"/>
    </source>
</evidence>
<keyword evidence="3" id="KW-0813">Transport</keyword>
<keyword evidence="4" id="KW-1003">Cell membrane</keyword>
<feature type="region of interest" description="Disordered" evidence="8">
    <location>
        <begin position="868"/>
        <end position="887"/>
    </location>
</feature>
<dbReference type="InterPro" id="IPR002523">
    <property type="entry name" value="MgTranspt_CorA/ZnTranspt_ZntB"/>
</dbReference>
<keyword evidence="7 9" id="KW-0472">Membrane</keyword>
<comment type="similarity">
    <text evidence="2">Belongs to the CorA metal ion transporter (MIT) (TC 1.A.35) family.</text>
</comment>